<dbReference type="SUPFAM" id="SSF53098">
    <property type="entry name" value="Ribonuclease H-like"/>
    <property type="match status" value="1"/>
</dbReference>
<accession>A0A1X7ULL0</accession>
<keyword evidence="4" id="KW-0862">Zinc</keyword>
<keyword evidence="2" id="KW-0479">Metal-binding</keyword>
<dbReference type="PANTHER" id="PTHR46481:SF10">
    <property type="entry name" value="ZINC FINGER BED DOMAIN-CONTAINING PROTEIN 39"/>
    <property type="match status" value="1"/>
</dbReference>
<dbReference type="OrthoDB" id="10057873at2759"/>
<evidence type="ECO:0000256" key="3">
    <source>
        <dbReference type="ARBA" id="ARBA00022771"/>
    </source>
</evidence>
<proteinExistence type="predicted"/>
<evidence type="ECO:0000256" key="2">
    <source>
        <dbReference type="ARBA" id="ARBA00022723"/>
    </source>
</evidence>
<evidence type="ECO:0000256" key="1">
    <source>
        <dbReference type="ARBA" id="ARBA00004123"/>
    </source>
</evidence>
<sequence>MSGKATAALIAKAGKKLVSNSVTRWSRAYLVVSRLLEVKDDLMIILVPHGLTLLQPTEWTKLEHIKALPSKFAEHTNVAGGEQYPTLPLVIPAYRDLLLHLQSMEKVPYLKNVAKILLSELNRRLSKLTNPDHPDHDPVYMVATLFDLRFKLSFTESPTAHAKKECLKLLGEYKSGDDTESEVTQPIPPDDDKAPAKQYAYDHVYNEMKRKVTNMKNLKRKNQKLPELQLDGYLQSTSDLLPPQDSDPLAYWINSSHTILELFAIDMLSAPSPSAPVERTVSAARIATSGCRNRLAKDKLENEVLLKKNE</sequence>
<reference evidence="7" key="1">
    <citation type="submission" date="2017-05" db="UniProtKB">
        <authorList>
            <consortium name="EnsemblMetazoa"/>
        </authorList>
    </citation>
    <scope>IDENTIFICATION</scope>
</reference>
<protein>
    <recommendedName>
        <fullName evidence="8">HAT C-terminal dimerisation domain-containing protein</fullName>
    </recommendedName>
</protein>
<keyword evidence="3" id="KW-0863">Zinc-finger</keyword>
<dbReference type="InParanoid" id="A0A1X7ULL0"/>
<dbReference type="InterPro" id="IPR052035">
    <property type="entry name" value="ZnF_BED_domain_contain"/>
</dbReference>
<dbReference type="InterPro" id="IPR012337">
    <property type="entry name" value="RNaseH-like_sf"/>
</dbReference>
<evidence type="ECO:0000313" key="7">
    <source>
        <dbReference type="EnsemblMetazoa" id="Aqu2.1.28384_001"/>
    </source>
</evidence>
<organism evidence="7">
    <name type="scientific">Amphimedon queenslandica</name>
    <name type="common">Sponge</name>
    <dbReference type="NCBI Taxonomy" id="400682"/>
    <lineage>
        <taxon>Eukaryota</taxon>
        <taxon>Metazoa</taxon>
        <taxon>Porifera</taxon>
        <taxon>Demospongiae</taxon>
        <taxon>Heteroscleromorpha</taxon>
        <taxon>Haplosclerida</taxon>
        <taxon>Niphatidae</taxon>
        <taxon>Amphimedon</taxon>
    </lineage>
</organism>
<comment type="subcellular location">
    <subcellularLocation>
        <location evidence="1">Nucleus</location>
    </subcellularLocation>
</comment>
<dbReference type="AlphaFoldDB" id="A0A1X7ULL0"/>
<evidence type="ECO:0000256" key="6">
    <source>
        <dbReference type="SAM" id="MobiDB-lite"/>
    </source>
</evidence>
<evidence type="ECO:0000256" key="5">
    <source>
        <dbReference type="ARBA" id="ARBA00023242"/>
    </source>
</evidence>
<name>A0A1X7ULL0_AMPQE</name>
<feature type="region of interest" description="Disordered" evidence="6">
    <location>
        <begin position="176"/>
        <end position="195"/>
    </location>
</feature>
<evidence type="ECO:0008006" key="8">
    <source>
        <dbReference type="Google" id="ProtNLM"/>
    </source>
</evidence>
<keyword evidence="5" id="KW-0539">Nucleus</keyword>
<dbReference type="GO" id="GO:0005634">
    <property type="term" value="C:nucleus"/>
    <property type="evidence" value="ECO:0007669"/>
    <property type="project" value="UniProtKB-SubCell"/>
</dbReference>
<evidence type="ECO:0000256" key="4">
    <source>
        <dbReference type="ARBA" id="ARBA00022833"/>
    </source>
</evidence>
<dbReference type="PANTHER" id="PTHR46481">
    <property type="entry name" value="ZINC FINGER BED DOMAIN-CONTAINING PROTEIN 4"/>
    <property type="match status" value="1"/>
</dbReference>
<dbReference type="GO" id="GO:0008270">
    <property type="term" value="F:zinc ion binding"/>
    <property type="evidence" value="ECO:0007669"/>
    <property type="project" value="UniProtKB-KW"/>
</dbReference>
<dbReference type="EnsemblMetazoa" id="Aqu2.1.28384_001">
    <property type="protein sequence ID" value="Aqu2.1.28384_001"/>
    <property type="gene ID" value="Aqu2.1.28384"/>
</dbReference>